<keyword evidence="1" id="KW-1185">Reference proteome</keyword>
<gene>
    <name evidence="2" type="primary">LOC109130495</name>
</gene>
<evidence type="ECO:0000313" key="2">
    <source>
        <dbReference type="RefSeq" id="XP_019095626.1"/>
    </source>
</evidence>
<protein>
    <submittedName>
        <fullName evidence="2">Uncharacterized protein LOC109130495</fullName>
    </submittedName>
</protein>
<name>A0ABM1R9D8_CAMSA</name>
<reference evidence="2" key="2">
    <citation type="submission" date="2025-08" db="UniProtKB">
        <authorList>
            <consortium name="RefSeq"/>
        </authorList>
    </citation>
    <scope>IDENTIFICATION</scope>
    <source>
        <tissue evidence="2">Leaf</tissue>
    </source>
</reference>
<proteinExistence type="predicted"/>
<dbReference type="RefSeq" id="XP_019095626.1">
    <property type="nucleotide sequence ID" value="XM_019240081.1"/>
</dbReference>
<sequence>MSNYNSCHTPLPLRLDHVFQDKRLFSEPSYFRSLAGKLQYLPITRPDIQFAVNFICQRMHSPTVSDFGLLKCILRYLRGTSAMGLHISRSTNLFIVSYSDSDYAGCKDTHRSTSGFCVLLGSNVISWSAKRQPTVSRSSTEAEYRALAATASELTWISSVLQD</sequence>
<organism evidence="1 2">
    <name type="scientific">Camelina sativa</name>
    <name type="common">False flax</name>
    <name type="synonym">Myagrum sativum</name>
    <dbReference type="NCBI Taxonomy" id="90675"/>
    <lineage>
        <taxon>Eukaryota</taxon>
        <taxon>Viridiplantae</taxon>
        <taxon>Streptophyta</taxon>
        <taxon>Embryophyta</taxon>
        <taxon>Tracheophyta</taxon>
        <taxon>Spermatophyta</taxon>
        <taxon>Magnoliopsida</taxon>
        <taxon>eudicotyledons</taxon>
        <taxon>Gunneridae</taxon>
        <taxon>Pentapetalae</taxon>
        <taxon>rosids</taxon>
        <taxon>malvids</taxon>
        <taxon>Brassicales</taxon>
        <taxon>Brassicaceae</taxon>
        <taxon>Camelineae</taxon>
        <taxon>Camelina</taxon>
    </lineage>
</organism>
<dbReference type="CDD" id="cd09272">
    <property type="entry name" value="RNase_HI_RT_Ty1"/>
    <property type="match status" value="1"/>
</dbReference>
<accession>A0ABM1R9D8</accession>
<dbReference type="PANTHER" id="PTHR11439">
    <property type="entry name" value="GAG-POL-RELATED RETROTRANSPOSON"/>
    <property type="match status" value="1"/>
</dbReference>
<dbReference type="GeneID" id="109130495"/>
<dbReference type="PANTHER" id="PTHR11439:SF524">
    <property type="entry name" value="RNA-DIRECTED DNA POLYMERASE, PROTEIN KINASE RLK-PELLE-DLSV FAMILY"/>
    <property type="match status" value="1"/>
</dbReference>
<dbReference type="Proteomes" id="UP000694864">
    <property type="component" value="Chromosome 18"/>
</dbReference>
<evidence type="ECO:0000313" key="1">
    <source>
        <dbReference type="Proteomes" id="UP000694864"/>
    </source>
</evidence>
<reference evidence="1" key="1">
    <citation type="journal article" date="2014" name="Nat. Commun.">
        <title>The emerging biofuel crop Camelina sativa retains a highly undifferentiated hexaploid genome structure.</title>
        <authorList>
            <person name="Kagale S."/>
            <person name="Koh C."/>
            <person name="Nixon J."/>
            <person name="Bollina V."/>
            <person name="Clarke W.E."/>
            <person name="Tuteja R."/>
            <person name="Spillane C."/>
            <person name="Robinson S.J."/>
            <person name="Links M.G."/>
            <person name="Clarke C."/>
            <person name="Higgins E.E."/>
            <person name="Huebert T."/>
            <person name="Sharpe A.G."/>
            <person name="Parkin I.A."/>
        </authorList>
    </citation>
    <scope>NUCLEOTIDE SEQUENCE [LARGE SCALE GENOMIC DNA]</scope>
    <source>
        <strain evidence="1">cv. DH55</strain>
    </source>
</reference>